<dbReference type="EC" id="2.3.1.24" evidence="1"/>
<keyword evidence="1" id="KW-0808">Transferase</keyword>
<dbReference type="Proteomes" id="UP001140234">
    <property type="component" value="Unassembled WGS sequence"/>
</dbReference>
<comment type="caution">
    <text evidence="1">The sequence shown here is derived from an EMBL/GenBank/DDBJ whole genome shotgun (WGS) entry which is preliminary data.</text>
</comment>
<organism evidence="1 2">
    <name type="scientific">Coemansia nantahalensis</name>
    <dbReference type="NCBI Taxonomy" id="2789366"/>
    <lineage>
        <taxon>Eukaryota</taxon>
        <taxon>Fungi</taxon>
        <taxon>Fungi incertae sedis</taxon>
        <taxon>Zoopagomycota</taxon>
        <taxon>Kickxellomycotina</taxon>
        <taxon>Kickxellomycetes</taxon>
        <taxon>Kickxellales</taxon>
        <taxon>Kickxellaceae</taxon>
        <taxon>Coemansia</taxon>
    </lineage>
</organism>
<keyword evidence="1" id="KW-0012">Acyltransferase</keyword>
<evidence type="ECO:0000313" key="1">
    <source>
        <dbReference type="EMBL" id="KAJ2775635.1"/>
    </source>
</evidence>
<keyword evidence="2" id="KW-1185">Reference proteome</keyword>
<dbReference type="EMBL" id="JANBUJ010000006">
    <property type="protein sequence ID" value="KAJ2775635.1"/>
    <property type="molecule type" value="Genomic_DNA"/>
</dbReference>
<evidence type="ECO:0000313" key="2">
    <source>
        <dbReference type="Proteomes" id="UP001140234"/>
    </source>
</evidence>
<protein>
    <submittedName>
        <fullName evidence="1">Sphingosine N-acyltransferase lag1</fullName>
        <ecNumber evidence="1">2.3.1.24</ecNumber>
    </submittedName>
</protein>
<accession>A0ACC1K8D9</accession>
<proteinExistence type="predicted"/>
<name>A0ACC1K8D9_9FUNG</name>
<sequence>MPPLEKRQPRAIAVVEASKHGPHHRIVSDPAVELDDPMQAYAAKAARPARRVRQRARPASKPRSAAGEGPRARESSRQREAARKHNLVLNTRNPAVVWVATHELALSLVVLGVVHCCRLLGYAWPAAWTSLQHQARAADSPQGARYVRGACDAAFVVNWIFQIIAARALALHYVLPAIPRYFGVTNTRSARRFCETGWFVGYIVTSFTIGVRYWMASPYYMNMRNLYTDYPEDHVLMPYGLKWYYLVQFAFWTSNIYTIFVEERRKDHLEMLVHHVVTIALVAASYFCHFTRFGHVFMLVMDFPDIFLSLAKMFRYMGHDMIPNVLFGAFTVSWVATKHYLCIKLMVSIWTAGVTEVPPEKLFPNHPDSYASYTIVAVFWAVLCVLQAILVYWLFLIAKVLHRVLIMGEDADDNRSDDEGGSDDDDDTPAPGAEPK</sequence>
<gene>
    <name evidence="1" type="primary">lag1_1</name>
    <name evidence="1" type="ORF">IWQ57_000317</name>
</gene>
<reference evidence="1" key="1">
    <citation type="submission" date="2022-07" db="EMBL/GenBank/DDBJ databases">
        <title>Phylogenomic reconstructions and comparative analyses of Kickxellomycotina fungi.</title>
        <authorList>
            <person name="Reynolds N.K."/>
            <person name="Stajich J.E."/>
            <person name="Barry K."/>
            <person name="Grigoriev I.V."/>
            <person name="Crous P."/>
            <person name="Smith M.E."/>
        </authorList>
    </citation>
    <scope>NUCLEOTIDE SEQUENCE</scope>
    <source>
        <strain evidence="1">CBS 109366</strain>
    </source>
</reference>